<feature type="short sequence motif" description="'KMSKS' region" evidence="13">
    <location>
        <begin position="269"/>
        <end position="273"/>
    </location>
</feature>
<dbReference type="KEGG" id="sti:Sthe_3518"/>
<keyword evidence="11 13" id="KW-0030">Aminoacyl-tRNA synthetase</keyword>
<dbReference type="RefSeq" id="WP_012873952.1">
    <property type="nucleotide sequence ID" value="NC_013524.1"/>
</dbReference>
<evidence type="ECO:0000256" key="1">
    <source>
        <dbReference type="ARBA" id="ARBA00004496"/>
    </source>
</evidence>
<dbReference type="InterPro" id="IPR032678">
    <property type="entry name" value="tRNA-synt_1_cat_dom"/>
</dbReference>
<keyword evidence="9 13" id="KW-0067">ATP-binding</keyword>
<keyword evidence="8 13" id="KW-0862">Zinc</keyword>
<feature type="binding site" evidence="13">
    <location>
        <position position="211"/>
    </location>
    <ligand>
        <name>Zn(2+)</name>
        <dbReference type="ChEBI" id="CHEBI:29105"/>
    </ligand>
</feature>
<dbReference type="Gene3D" id="3.40.50.620">
    <property type="entry name" value="HUPs"/>
    <property type="match status" value="1"/>
</dbReference>
<dbReference type="GO" id="GO:0006423">
    <property type="term" value="P:cysteinyl-tRNA aminoacylation"/>
    <property type="evidence" value="ECO:0007669"/>
    <property type="project" value="UniProtKB-UniRule"/>
</dbReference>
<evidence type="ECO:0000256" key="7">
    <source>
        <dbReference type="ARBA" id="ARBA00022741"/>
    </source>
</evidence>
<comment type="catalytic activity">
    <reaction evidence="12 13">
        <text>tRNA(Cys) + L-cysteine + ATP = L-cysteinyl-tRNA(Cys) + AMP + diphosphate</text>
        <dbReference type="Rhea" id="RHEA:17773"/>
        <dbReference type="Rhea" id="RHEA-COMP:9661"/>
        <dbReference type="Rhea" id="RHEA-COMP:9679"/>
        <dbReference type="ChEBI" id="CHEBI:30616"/>
        <dbReference type="ChEBI" id="CHEBI:33019"/>
        <dbReference type="ChEBI" id="CHEBI:35235"/>
        <dbReference type="ChEBI" id="CHEBI:78442"/>
        <dbReference type="ChEBI" id="CHEBI:78517"/>
        <dbReference type="ChEBI" id="CHEBI:456215"/>
        <dbReference type="EC" id="6.1.1.16"/>
    </reaction>
</comment>
<evidence type="ECO:0000256" key="13">
    <source>
        <dbReference type="HAMAP-Rule" id="MF_00041"/>
    </source>
</evidence>
<dbReference type="GO" id="GO:0004817">
    <property type="term" value="F:cysteine-tRNA ligase activity"/>
    <property type="evidence" value="ECO:0007669"/>
    <property type="project" value="UniProtKB-UniRule"/>
</dbReference>
<evidence type="ECO:0000259" key="14">
    <source>
        <dbReference type="Pfam" id="PF01406"/>
    </source>
</evidence>
<dbReference type="SUPFAM" id="SSF52374">
    <property type="entry name" value="Nucleotidylyl transferase"/>
    <property type="match status" value="1"/>
</dbReference>
<evidence type="ECO:0000256" key="8">
    <source>
        <dbReference type="ARBA" id="ARBA00022833"/>
    </source>
</evidence>
<evidence type="ECO:0000256" key="9">
    <source>
        <dbReference type="ARBA" id="ARBA00022840"/>
    </source>
</evidence>
<evidence type="ECO:0000256" key="2">
    <source>
        <dbReference type="ARBA" id="ARBA00005594"/>
    </source>
</evidence>
<evidence type="ECO:0000256" key="3">
    <source>
        <dbReference type="ARBA" id="ARBA00011245"/>
    </source>
</evidence>
<dbReference type="NCBIfam" id="TIGR00435">
    <property type="entry name" value="cysS"/>
    <property type="match status" value="1"/>
</dbReference>
<keyword evidence="16" id="KW-1185">Reference proteome</keyword>
<name>D1CAS4_SPHTD</name>
<feature type="binding site" evidence="13">
    <location>
        <position position="240"/>
    </location>
    <ligand>
        <name>Zn(2+)</name>
        <dbReference type="ChEBI" id="CHEBI:29105"/>
    </ligand>
</feature>
<dbReference type="PANTHER" id="PTHR10890:SF3">
    <property type="entry name" value="CYSTEINE--TRNA LIGASE, CYTOPLASMIC"/>
    <property type="match status" value="1"/>
</dbReference>
<comment type="subcellular location">
    <subcellularLocation>
        <location evidence="1 13">Cytoplasm</location>
    </subcellularLocation>
</comment>
<evidence type="ECO:0000256" key="11">
    <source>
        <dbReference type="ARBA" id="ARBA00023146"/>
    </source>
</evidence>
<dbReference type="CDD" id="cd00672">
    <property type="entry name" value="CysRS_core"/>
    <property type="match status" value="1"/>
</dbReference>
<accession>D1CAS4</accession>
<dbReference type="Proteomes" id="UP000002027">
    <property type="component" value="Chromosome 2"/>
</dbReference>
<dbReference type="EC" id="6.1.1.16" evidence="13"/>
<evidence type="ECO:0000256" key="6">
    <source>
        <dbReference type="ARBA" id="ARBA00022723"/>
    </source>
</evidence>
<dbReference type="GO" id="GO:0008270">
    <property type="term" value="F:zinc ion binding"/>
    <property type="evidence" value="ECO:0007669"/>
    <property type="project" value="UniProtKB-UniRule"/>
</dbReference>
<reference evidence="15 16" key="2">
    <citation type="journal article" date="2010" name="Stand. Genomic Sci.">
        <title>Complete genome sequence of Desulfohalobium retbaense type strain (HR(100)).</title>
        <authorList>
            <person name="Spring S."/>
            <person name="Nolan M."/>
            <person name="Lapidus A."/>
            <person name="Glavina Del Rio T."/>
            <person name="Copeland A."/>
            <person name="Tice H."/>
            <person name="Cheng J.F."/>
            <person name="Lucas S."/>
            <person name="Land M."/>
            <person name="Chen F."/>
            <person name="Bruce D."/>
            <person name="Goodwin L."/>
            <person name="Pitluck S."/>
            <person name="Ivanova N."/>
            <person name="Mavromatis K."/>
            <person name="Mikhailova N."/>
            <person name="Pati A."/>
            <person name="Chen A."/>
            <person name="Palaniappan K."/>
            <person name="Hauser L."/>
            <person name="Chang Y.J."/>
            <person name="Jeffries C.D."/>
            <person name="Munk C."/>
            <person name="Kiss H."/>
            <person name="Chain P."/>
            <person name="Han C."/>
            <person name="Brettin T."/>
            <person name="Detter J.C."/>
            <person name="Schuler E."/>
            <person name="Goker M."/>
            <person name="Rohde M."/>
            <person name="Bristow J."/>
            <person name="Eisen J.A."/>
            <person name="Markowitz V."/>
            <person name="Hugenholtz P."/>
            <person name="Kyrpides N.C."/>
            <person name="Klenk H.P."/>
        </authorList>
    </citation>
    <scope>NUCLEOTIDE SEQUENCE [LARGE SCALE GENOMIC DNA]</scope>
    <source>
        <strain evidence="16">ATCC 49802 / DSM 20745 / S 6022</strain>
    </source>
</reference>
<keyword evidence="6 13" id="KW-0479">Metal-binding</keyword>
<evidence type="ECO:0000313" key="15">
    <source>
        <dbReference type="EMBL" id="ACZ40917.1"/>
    </source>
</evidence>
<keyword evidence="10 13" id="KW-0648">Protein biosynthesis</keyword>
<evidence type="ECO:0000256" key="12">
    <source>
        <dbReference type="ARBA" id="ARBA00047398"/>
    </source>
</evidence>
<dbReference type="InterPro" id="IPR015803">
    <property type="entry name" value="Cys-tRNA-ligase"/>
</dbReference>
<dbReference type="HAMAP" id="MF_00041">
    <property type="entry name" value="Cys_tRNA_synth"/>
    <property type="match status" value="1"/>
</dbReference>
<dbReference type="InterPro" id="IPR024909">
    <property type="entry name" value="Cys-tRNA/MSH_ligase"/>
</dbReference>
<proteinExistence type="inferred from homology"/>
<dbReference type="OrthoDB" id="9815130at2"/>
<dbReference type="AlphaFoldDB" id="D1CAS4"/>
<reference evidence="16" key="1">
    <citation type="submission" date="2009-11" db="EMBL/GenBank/DDBJ databases">
        <title>The complete chromosome 2 of Sphaerobacter thermophilus DSM 20745.</title>
        <authorList>
            <person name="Lucas S."/>
            <person name="Copeland A."/>
            <person name="Lapidus A."/>
            <person name="Glavina del Rio T."/>
            <person name="Dalin E."/>
            <person name="Tice H."/>
            <person name="Bruce D."/>
            <person name="Goodwin L."/>
            <person name="Pitluck S."/>
            <person name="Kyrpides N."/>
            <person name="Mavromatis K."/>
            <person name="Ivanova N."/>
            <person name="Mikhailova N."/>
            <person name="LaButti K.M."/>
            <person name="Clum A."/>
            <person name="Sun H.I."/>
            <person name="Brettin T."/>
            <person name="Detter J.C."/>
            <person name="Han C."/>
            <person name="Larimer F."/>
            <person name="Land M."/>
            <person name="Hauser L."/>
            <person name="Markowitz V."/>
            <person name="Cheng J.F."/>
            <person name="Hugenholtz P."/>
            <person name="Woyke T."/>
            <person name="Wu D."/>
            <person name="Steenblock K."/>
            <person name="Schneider S."/>
            <person name="Pukall R."/>
            <person name="Goeker M."/>
            <person name="Klenk H.P."/>
            <person name="Eisen J.A."/>
        </authorList>
    </citation>
    <scope>NUCLEOTIDE SEQUENCE [LARGE SCALE GENOMIC DNA]</scope>
    <source>
        <strain evidence="16">ATCC 49802 / DSM 20745 / S 6022</strain>
    </source>
</reference>
<dbReference type="Pfam" id="PF01406">
    <property type="entry name" value="tRNA-synt_1e"/>
    <property type="match status" value="1"/>
</dbReference>
<comment type="caution">
    <text evidence="13">Lacks conserved residue(s) required for the propagation of feature annotation.</text>
</comment>
<evidence type="ECO:0000313" key="16">
    <source>
        <dbReference type="Proteomes" id="UP000002027"/>
    </source>
</evidence>
<gene>
    <name evidence="13" type="primary">cysS</name>
    <name evidence="15" type="ordered locus">Sthe_3518</name>
</gene>
<feature type="binding site" evidence="13">
    <location>
        <position position="272"/>
    </location>
    <ligand>
        <name>ATP</name>
        <dbReference type="ChEBI" id="CHEBI:30616"/>
    </ligand>
</feature>
<dbReference type="GO" id="GO:0005829">
    <property type="term" value="C:cytosol"/>
    <property type="evidence" value="ECO:0007669"/>
    <property type="project" value="TreeGrafter"/>
</dbReference>
<feature type="domain" description="tRNA synthetases class I catalytic" evidence="14">
    <location>
        <begin position="14"/>
        <end position="309"/>
    </location>
</feature>
<feature type="binding site" evidence="13">
    <location>
        <position position="236"/>
    </location>
    <ligand>
        <name>Zn(2+)</name>
        <dbReference type="ChEBI" id="CHEBI:29105"/>
    </ligand>
</feature>
<evidence type="ECO:0000256" key="10">
    <source>
        <dbReference type="ARBA" id="ARBA00022917"/>
    </source>
</evidence>
<dbReference type="eggNOG" id="COG0215">
    <property type="taxonomic scope" value="Bacteria"/>
</dbReference>
<comment type="similarity">
    <text evidence="2 13">Belongs to the class-I aminoacyl-tRNA synthetase family.</text>
</comment>
<sequence>MRLYNSLTQRKEEFTPLNGKTVRMYVCGITPYDTTHMGHAMTYLTFDVINRYCQHLGWRVKYVQNVTDIDDDILRKAREVGEPWDRLGDRYIRQFQEDLNSINILPPSVYPRASEEIPTIIEMISTLVERGMAYVRDGNVYFRVASDPDYGHLCRCSTEEMIALSAERGADPNDPRKENPLDFILWQAQQPGEPAWDSPWGPGRPGWHIECSAMAYRYLGPQIDIHGGGGDLIYPHHESEIAQTEAYTQKEPFARFWVHVAMVRYQGEKMSKSLGNLVLVRDVLRDHTADALRLYLLSNHYRESFEYQDDGPARFEPLADLLRRAVRLPGGSGPALDVADTHRAFTDAIGDDLDTPTGIQVLREMGEQVISAAEAGRDVTEARELLRQAAGILGLQGTR</sequence>
<feature type="binding site" evidence="13">
    <location>
        <position position="27"/>
    </location>
    <ligand>
        <name>Zn(2+)</name>
        <dbReference type="ChEBI" id="CHEBI:29105"/>
    </ligand>
</feature>
<dbReference type="PRINTS" id="PR00983">
    <property type="entry name" value="TRNASYNTHCYS"/>
</dbReference>
<dbReference type="InterPro" id="IPR014729">
    <property type="entry name" value="Rossmann-like_a/b/a_fold"/>
</dbReference>
<dbReference type="GO" id="GO:0005524">
    <property type="term" value="F:ATP binding"/>
    <property type="evidence" value="ECO:0007669"/>
    <property type="project" value="UniProtKB-UniRule"/>
</dbReference>
<evidence type="ECO:0000256" key="5">
    <source>
        <dbReference type="ARBA" id="ARBA00022598"/>
    </source>
</evidence>
<evidence type="ECO:0000256" key="4">
    <source>
        <dbReference type="ARBA" id="ARBA00022490"/>
    </source>
</evidence>
<dbReference type="HOGENOM" id="CLU_013528_0_0_0"/>
<comment type="cofactor">
    <cofactor evidence="13">
        <name>Zn(2+)</name>
        <dbReference type="ChEBI" id="CHEBI:29105"/>
    </cofactor>
    <text evidence="13">Binds 1 zinc ion per subunit.</text>
</comment>
<dbReference type="PANTHER" id="PTHR10890">
    <property type="entry name" value="CYSTEINYL-TRNA SYNTHETASE"/>
    <property type="match status" value="1"/>
</dbReference>
<keyword evidence="5 13" id="KW-0436">Ligase</keyword>
<dbReference type="InParanoid" id="D1CAS4"/>
<keyword evidence="7 13" id="KW-0547">Nucleotide-binding</keyword>
<protein>
    <recommendedName>
        <fullName evidence="13">Cysteine--tRNA ligase</fullName>
        <ecNumber evidence="13">6.1.1.16</ecNumber>
    </recommendedName>
    <alternativeName>
        <fullName evidence="13">Cysteinyl-tRNA synthetase</fullName>
        <shortName evidence="13">CysRS</shortName>
    </alternativeName>
</protein>
<dbReference type="EMBL" id="CP001824">
    <property type="protein sequence ID" value="ACZ40917.1"/>
    <property type="molecule type" value="Genomic_DNA"/>
</dbReference>
<comment type="subunit">
    <text evidence="3 13">Monomer.</text>
</comment>
<dbReference type="STRING" id="479434.Sthe_3518"/>
<dbReference type="FunFam" id="3.40.50.620:FF:000130">
    <property type="entry name" value="Cysteine--tRNA ligase"/>
    <property type="match status" value="1"/>
</dbReference>
<organism evidence="15 16">
    <name type="scientific">Sphaerobacter thermophilus (strain ATCC 49802 / DSM 20745 / KCCM 41009 / NCIMB 13125 / S 6022)</name>
    <dbReference type="NCBI Taxonomy" id="479434"/>
    <lineage>
        <taxon>Bacteria</taxon>
        <taxon>Pseudomonadati</taxon>
        <taxon>Thermomicrobiota</taxon>
        <taxon>Thermomicrobia</taxon>
        <taxon>Sphaerobacterales</taxon>
        <taxon>Sphaerobacterineae</taxon>
        <taxon>Sphaerobacteraceae</taxon>
        <taxon>Sphaerobacter</taxon>
    </lineage>
</organism>
<keyword evidence="4 13" id="KW-0963">Cytoplasm</keyword>